<accession>A0A8S0R8P9</accession>
<evidence type="ECO:0000256" key="1">
    <source>
        <dbReference type="PROSITE-ProRule" id="PRU00176"/>
    </source>
</evidence>
<dbReference type="PROSITE" id="PS50102">
    <property type="entry name" value="RRM"/>
    <property type="match status" value="1"/>
</dbReference>
<dbReference type="InterPro" id="IPR012677">
    <property type="entry name" value="Nucleotide-bd_a/b_plait_sf"/>
</dbReference>
<organism evidence="3 4">
    <name type="scientific">Olea europaea subsp. europaea</name>
    <dbReference type="NCBI Taxonomy" id="158383"/>
    <lineage>
        <taxon>Eukaryota</taxon>
        <taxon>Viridiplantae</taxon>
        <taxon>Streptophyta</taxon>
        <taxon>Embryophyta</taxon>
        <taxon>Tracheophyta</taxon>
        <taxon>Spermatophyta</taxon>
        <taxon>Magnoliopsida</taxon>
        <taxon>eudicotyledons</taxon>
        <taxon>Gunneridae</taxon>
        <taxon>Pentapetalae</taxon>
        <taxon>asterids</taxon>
        <taxon>lamiids</taxon>
        <taxon>Lamiales</taxon>
        <taxon>Oleaceae</taxon>
        <taxon>Oleeae</taxon>
        <taxon>Olea</taxon>
    </lineage>
</organism>
<evidence type="ECO:0000313" key="4">
    <source>
        <dbReference type="Proteomes" id="UP000594638"/>
    </source>
</evidence>
<gene>
    <name evidence="3" type="ORF">OLEA9_A116391</name>
</gene>
<dbReference type="GO" id="GO:0003723">
    <property type="term" value="F:RNA binding"/>
    <property type="evidence" value="ECO:0007669"/>
    <property type="project" value="UniProtKB-UniRule"/>
</dbReference>
<dbReference type="InterPro" id="IPR035979">
    <property type="entry name" value="RBD_domain_sf"/>
</dbReference>
<sequence length="69" mass="7813">MDYANRKNYINNVPVNASAEQLRGYFEKFGKMESGPTGLDPATGKFKGYANFVYKNLEGAKRVLDEPYK</sequence>
<dbReference type="Pfam" id="PF00076">
    <property type="entry name" value="RRM_1"/>
    <property type="match status" value="1"/>
</dbReference>
<dbReference type="OrthoDB" id="1875751at2759"/>
<dbReference type="EMBL" id="CACTIH010002281">
    <property type="protein sequence ID" value="CAA2975562.1"/>
    <property type="molecule type" value="Genomic_DNA"/>
</dbReference>
<dbReference type="Gramene" id="OE9A116391T1">
    <property type="protein sequence ID" value="OE9A116391C1"/>
    <property type="gene ID" value="OE9A116391"/>
</dbReference>
<evidence type="ECO:0000313" key="3">
    <source>
        <dbReference type="EMBL" id="CAA2975562.1"/>
    </source>
</evidence>
<name>A0A8S0R8P9_OLEEU</name>
<keyword evidence="4" id="KW-1185">Reference proteome</keyword>
<reference evidence="3 4" key="1">
    <citation type="submission" date="2019-12" db="EMBL/GenBank/DDBJ databases">
        <authorList>
            <person name="Alioto T."/>
            <person name="Alioto T."/>
            <person name="Gomez Garrido J."/>
        </authorList>
    </citation>
    <scope>NUCLEOTIDE SEQUENCE [LARGE SCALE GENOMIC DNA]</scope>
</reference>
<dbReference type="SUPFAM" id="SSF54928">
    <property type="entry name" value="RNA-binding domain, RBD"/>
    <property type="match status" value="1"/>
</dbReference>
<feature type="non-terminal residue" evidence="3">
    <location>
        <position position="69"/>
    </location>
</feature>
<keyword evidence="1" id="KW-0694">RNA-binding</keyword>
<comment type="caution">
    <text evidence="3">The sequence shown here is derived from an EMBL/GenBank/DDBJ whole genome shotgun (WGS) entry which is preliminary data.</text>
</comment>
<evidence type="ECO:0000259" key="2">
    <source>
        <dbReference type="PROSITE" id="PS50102"/>
    </source>
</evidence>
<dbReference type="Proteomes" id="UP000594638">
    <property type="component" value="Unassembled WGS sequence"/>
</dbReference>
<dbReference type="Gene3D" id="3.30.70.330">
    <property type="match status" value="1"/>
</dbReference>
<protein>
    <submittedName>
        <fullName evidence="3">UBP1-associated 2B-like</fullName>
    </submittedName>
</protein>
<proteinExistence type="predicted"/>
<feature type="domain" description="RRM" evidence="2">
    <location>
        <begin position="6"/>
        <end position="69"/>
    </location>
</feature>
<dbReference type="AlphaFoldDB" id="A0A8S0R8P9"/>
<dbReference type="InterPro" id="IPR000504">
    <property type="entry name" value="RRM_dom"/>
</dbReference>